<proteinExistence type="predicted"/>
<protein>
    <submittedName>
        <fullName evidence="1">Uncharacterized protein</fullName>
    </submittedName>
</protein>
<accession>T1L4Z0</accession>
<dbReference type="EMBL" id="CAEY01001179">
    <property type="status" value="NOT_ANNOTATED_CDS"/>
    <property type="molecule type" value="Genomic_DNA"/>
</dbReference>
<dbReference type="EnsemblMetazoa" id="tetur41g00610.1">
    <property type="protein sequence ID" value="tetur41g00610.1"/>
    <property type="gene ID" value="tetur41g00610"/>
</dbReference>
<sequence>MVLDLLYYRHLKMTAPVVNFRSFNE</sequence>
<dbReference type="Proteomes" id="UP000015104">
    <property type="component" value="Unassembled WGS sequence"/>
</dbReference>
<reference evidence="2" key="1">
    <citation type="submission" date="2011-08" db="EMBL/GenBank/DDBJ databases">
        <authorList>
            <person name="Rombauts S."/>
        </authorList>
    </citation>
    <scope>NUCLEOTIDE SEQUENCE</scope>
    <source>
        <strain evidence="2">London</strain>
    </source>
</reference>
<dbReference type="HOGENOM" id="CLU_3419683_0_0_1"/>
<dbReference type="AlphaFoldDB" id="T1L4Z0"/>
<organism evidence="1 2">
    <name type="scientific">Tetranychus urticae</name>
    <name type="common">Two-spotted spider mite</name>
    <dbReference type="NCBI Taxonomy" id="32264"/>
    <lineage>
        <taxon>Eukaryota</taxon>
        <taxon>Metazoa</taxon>
        <taxon>Ecdysozoa</taxon>
        <taxon>Arthropoda</taxon>
        <taxon>Chelicerata</taxon>
        <taxon>Arachnida</taxon>
        <taxon>Acari</taxon>
        <taxon>Acariformes</taxon>
        <taxon>Trombidiformes</taxon>
        <taxon>Prostigmata</taxon>
        <taxon>Eleutherengona</taxon>
        <taxon>Raphignathae</taxon>
        <taxon>Tetranychoidea</taxon>
        <taxon>Tetranychidae</taxon>
        <taxon>Tetranychus</taxon>
    </lineage>
</organism>
<reference evidence="1" key="2">
    <citation type="submission" date="2015-06" db="UniProtKB">
        <authorList>
            <consortium name="EnsemblMetazoa"/>
        </authorList>
    </citation>
    <scope>IDENTIFICATION</scope>
</reference>
<keyword evidence="2" id="KW-1185">Reference proteome</keyword>
<evidence type="ECO:0000313" key="2">
    <source>
        <dbReference type="Proteomes" id="UP000015104"/>
    </source>
</evidence>
<evidence type="ECO:0000313" key="1">
    <source>
        <dbReference type="EnsemblMetazoa" id="tetur41g00610.1"/>
    </source>
</evidence>
<name>T1L4Z0_TETUR</name>